<keyword evidence="3" id="KW-1185">Reference proteome</keyword>
<dbReference type="SUPFAM" id="SSF55021">
    <property type="entry name" value="ACT-like"/>
    <property type="match status" value="2"/>
</dbReference>
<protein>
    <recommendedName>
        <fullName evidence="1">CASTOR ACT domain-containing protein</fullName>
    </recommendedName>
</protein>
<dbReference type="Proteomes" id="UP001497453">
    <property type="component" value="Chromosome 1"/>
</dbReference>
<accession>A0ABP1CFP5</accession>
<evidence type="ECO:0000313" key="3">
    <source>
        <dbReference type="Proteomes" id="UP001497453"/>
    </source>
</evidence>
<proteinExistence type="predicted"/>
<dbReference type="InterPro" id="IPR045865">
    <property type="entry name" value="ACT-like_dom_sf"/>
</dbReference>
<dbReference type="InterPro" id="IPR027795">
    <property type="entry name" value="CASTOR_ACT_dom"/>
</dbReference>
<name>A0ABP1CFP5_9APHY</name>
<evidence type="ECO:0000313" key="2">
    <source>
        <dbReference type="EMBL" id="CAL1694475.1"/>
    </source>
</evidence>
<dbReference type="PANTHER" id="PTHR31131">
    <property type="entry name" value="CHROMOSOME 1, WHOLE GENOME SHOTGUN SEQUENCE"/>
    <property type="match status" value="1"/>
</dbReference>
<sequence length="176" mass="19762">MPPPSDHASFRLSLLEKPFYVKQLQPHEDIPDSFLEELRNQTGHFVSITRTDEEVSIVGEAQQDDTEATWRCIKIAGPMDFGVTGVMANFTAPLKTASVPVFAVSTWNTDYILLPREKVKEARDFIVTYLNTAAVNGLVTAQNTLCRTSTFLQDIFEGSVTKGWFLSFLRENMVPT</sequence>
<organism evidence="2 3">
    <name type="scientific">Somion occarium</name>
    <dbReference type="NCBI Taxonomy" id="3059160"/>
    <lineage>
        <taxon>Eukaryota</taxon>
        <taxon>Fungi</taxon>
        <taxon>Dikarya</taxon>
        <taxon>Basidiomycota</taxon>
        <taxon>Agaricomycotina</taxon>
        <taxon>Agaricomycetes</taxon>
        <taxon>Polyporales</taxon>
        <taxon>Cerrenaceae</taxon>
        <taxon>Somion</taxon>
    </lineage>
</organism>
<dbReference type="Gene3D" id="3.30.2130.10">
    <property type="entry name" value="VC0802-like"/>
    <property type="match status" value="1"/>
</dbReference>
<dbReference type="EMBL" id="OZ037944">
    <property type="protein sequence ID" value="CAL1694475.1"/>
    <property type="molecule type" value="Genomic_DNA"/>
</dbReference>
<dbReference type="Pfam" id="PF13840">
    <property type="entry name" value="ACT_7"/>
    <property type="match status" value="1"/>
</dbReference>
<evidence type="ECO:0000259" key="1">
    <source>
        <dbReference type="Pfam" id="PF13840"/>
    </source>
</evidence>
<gene>
    <name evidence="2" type="ORF">GFSPODELE1_LOCUS323</name>
</gene>
<feature type="domain" description="CASTOR ACT" evidence="1">
    <location>
        <begin position="67"/>
        <end position="122"/>
    </location>
</feature>
<dbReference type="PANTHER" id="PTHR31131:SF6">
    <property type="entry name" value="CASTOR ACT DOMAIN-CONTAINING PROTEIN"/>
    <property type="match status" value="1"/>
</dbReference>
<reference evidence="3" key="1">
    <citation type="submission" date="2024-04" db="EMBL/GenBank/DDBJ databases">
        <authorList>
            <person name="Shaw F."/>
            <person name="Minotto A."/>
        </authorList>
    </citation>
    <scope>NUCLEOTIDE SEQUENCE [LARGE SCALE GENOMIC DNA]</scope>
</reference>
<dbReference type="InterPro" id="IPR051719">
    <property type="entry name" value="CASTOR_mTORC1"/>
</dbReference>